<gene>
    <name evidence="6" type="primary">RHA1B</name>
    <name evidence="6" type="ORF">CR513_32942</name>
</gene>
<protein>
    <submittedName>
        <fullName evidence="6">E3 ubiquitin-protein ligase RHA1B</fullName>
    </submittedName>
</protein>
<dbReference type="InterPro" id="IPR001841">
    <property type="entry name" value="Znf_RING"/>
</dbReference>
<dbReference type="EMBL" id="QJKJ01006697">
    <property type="protein sequence ID" value="RDX85808.1"/>
    <property type="molecule type" value="Genomic_DNA"/>
</dbReference>
<dbReference type="AlphaFoldDB" id="A0A371G5I1"/>
<dbReference type="PROSITE" id="PS50089">
    <property type="entry name" value="ZF_RING_2"/>
    <property type="match status" value="1"/>
</dbReference>
<evidence type="ECO:0000256" key="2">
    <source>
        <dbReference type="ARBA" id="ARBA00022771"/>
    </source>
</evidence>
<evidence type="ECO:0000256" key="3">
    <source>
        <dbReference type="ARBA" id="ARBA00022833"/>
    </source>
</evidence>
<dbReference type="InterPro" id="IPR011016">
    <property type="entry name" value="Znf_RING-CH"/>
</dbReference>
<proteinExistence type="predicted"/>
<dbReference type="CDD" id="cd23121">
    <property type="entry name" value="RING-H2_RHA1-like"/>
    <property type="match status" value="1"/>
</dbReference>
<evidence type="ECO:0000259" key="5">
    <source>
        <dbReference type="PROSITE" id="PS50089"/>
    </source>
</evidence>
<feature type="non-terminal residue" evidence="6">
    <location>
        <position position="1"/>
    </location>
</feature>
<evidence type="ECO:0000256" key="4">
    <source>
        <dbReference type="PROSITE-ProRule" id="PRU00175"/>
    </source>
</evidence>
<evidence type="ECO:0000313" key="6">
    <source>
        <dbReference type="EMBL" id="RDX85808.1"/>
    </source>
</evidence>
<dbReference type="InterPro" id="IPR013083">
    <property type="entry name" value="Znf_RING/FYVE/PHD"/>
</dbReference>
<dbReference type="Gene3D" id="3.30.40.10">
    <property type="entry name" value="Zinc/RING finger domain, C3HC4 (zinc finger)"/>
    <property type="match status" value="1"/>
</dbReference>
<dbReference type="OrthoDB" id="8062037at2759"/>
<keyword evidence="3" id="KW-0862">Zinc</keyword>
<sequence length="190" mass="22299">MGFPVGYTELLFPKLLLHILSLLGFLRKLICALFRFMGLHDFLEPDIAWPEHDTRMPEFESVSAVLIREILPVVKFRDLVDPPESCAVCLSEFDENDEIRRLANCRHIFHRGCLDRWIRYDQRTCPLCRTPFIPDDMQGAFIEKLWAASGIPELYAEYPHNWDGSGGEWEEWEELILNEEKEQTFFSFSV</sequence>
<dbReference type="PANTHER" id="PTHR45969:SF95">
    <property type="entry name" value="TRANSCRIPTION FACTOR C2H2 FAMILY-RELATED"/>
    <property type="match status" value="1"/>
</dbReference>
<dbReference type="GO" id="GO:0061630">
    <property type="term" value="F:ubiquitin protein ligase activity"/>
    <property type="evidence" value="ECO:0007669"/>
    <property type="project" value="TreeGrafter"/>
</dbReference>
<dbReference type="Proteomes" id="UP000257109">
    <property type="component" value="Unassembled WGS sequence"/>
</dbReference>
<dbReference type="SMART" id="SM00184">
    <property type="entry name" value="RING"/>
    <property type="match status" value="1"/>
</dbReference>
<accession>A0A371G5I1</accession>
<dbReference type="PANTHER" id="PTHR45969">
    <property type="entry name" value="RING ZINC FINGER PROTEIN-RELATED"/>
    <property type="match status" value="1"/>
</dbReference>
<evidence type="ECO:0000313" key="7">
    <source>
        <dbReference type="Proteomes" id="UP000257109"/>
    </source>
</evidence>
<evidence type="ECO:0000256" key="1">
    <source>
        <dbReference type="ARBA" id="ARBA00022723"/>
    </source>
</evidence>
<dbReference type="SUPFAM" id="SSF57850">
    <property type="entry name" value="RING/U-box"/>
    <property type="match status" value="1"/>
</dbReference>
<feature type="domain" description="RING-type" evidence="5">
    <location>
        <begin position="86"/>
        <end position="129"/>
    </location>
</feature>
<keyword evidence="2 4" id="KW-0863">Zinc-finger</keyword>
<dbReference type="GO" id="GO:0016567">
    <property type="term" value="P:protein ubiquitination"/>
    <property type="evidence" value="ECO:0007669"/>
    <property type="project" value="TreeGrafter"/>
</dbReference>
<dbReference type="GO" id="GO:0008270">
    <property type="term" value="F:zinc ion binding"/>
    <property type="evidence" value="ECO:0007669"/>
    <property type="project" value="UniProtKB-KW"/>
</dbReference>
<reference evidence="6" key="1">
    <citation type="submission" date="2018-05" db="EMBL/GenBank/DDBJ databases">
        <title>Draft genome of Mucuna pruriens seed.</title>
        <authorList>
            <person name="Nnadi N.E."/>
            <person name="Vos R."/>
            <person name="Hasami M.H."/>
            <person name="Devisetty U.K."/>
            <person name="Aguiy J.C."/>
        </authorList>
    </citation>
    <scope>NUCLEOTIDE SEQUENCE [LARGE SCALE GENOMIC DNA]</scope>
    <source>
        <strain evidence="6">JCA_2017</strain>
    </source>
</reference>
<keyword evidence="1" id="KW-0479">Metal-binding</keyword>
<organism evidence="6 7">
    <name type="scientific">Mucuna pruriens</name>
    <name type="common">Velvet bean</name>
    <name type="synonym">Dolichos pruriens</name>
    <dbReference type="NCBI Taxonomy" id="157652"/>
    <lineage>
        <taxon>Eukaryota</taxon>
        <taxon>Viridiplantae</taxon>
        <taxon>Streptophyta</taxon>
        <taxon>Embryophyta</taxon>
        <taxon>Tracheophyta</taxon>
        <taxon>Spermatophyta</taxon>
        <taxon>Magnoliopsida</taxon>
        <taxon>eudicotyledons</taxon>
        <taxon>Gunneridae</taxon>
        <taxon>Pentapetalae</taxon>
        <taxon>rosids</taxon>
        <taxon>fabids</taxon>
        <taxon>Fabales</taxon>
        <taxon>Fabaceae</taxon>
        <taxon>Papilionoideae</taxon>
        <taxon>50 kb inversion clade</taxon>
        <taxon>NPAAA clade</taxon>
        <taxon>indigoferoid/millettioid clade</taxon>
        <taxon>Phaseoleae</taxon>
        <taxon>Mucuna</taxon>
    </lineage>
</organism>
<dbReference type="Pfam" id="PF13639">
    <property type="entry name" value="zf-RING_2"/>
    <property type="match status" value="1"/>
</dbReference>
<keyword evidence="7" id="KW-1185">Reference proteome</keyword>
<comment type="caution">
    <text evidence="6">The sequence shown here is derived from an EMBL/GenBank/DDBJ whole genome shotgun (WGS) entry which is preliminary data.</text>
</comment>
<dbReference type="SMART" id="SM00744">
    <property type="entry name" value="RINGv"/>
    <property type="match status" value="1"/>
</dbReference>
<name>A0A371G5I1_MUCPR</name>